<dbReference type="Pfam" id="PF13699">
    <property type="entry name" value="eCIS_core"/>
    <property type="match status" value="1"/>
</dbReference>
<feature type="region of interest" description="Disordered" evidence="2">
    <location>
        <begin position="1"/>
        <end position="42"/>
    </location>
</feature>
<gene>
    <name evidence="4" type="ORF">E8A74_46370</name>
</gene>
<feature type="domain" description="eCIS core" evidence="3">
    <location>
        <begin position="108"/>
        <end position="177"/>
    </location>
</feature>
<feature type="region of interest" description="Disordered" evidence="2">
    <location>
        <begin position="1332"/>
        <end position="1398"/>
    </location>
</feature>
<evidence type="ECO:0000256" key="2">
    <source>
        <dbReference type="SAM" id="MobiDB-lite"/>
    </source>
</evidence>
<feature type="region of interest" description="Disordered" evidence="2">
    <location>
        <begin position="62"/>
        <end position="96"/>
    </location>
</feature>
<sequence>MSTFERKSRAAIPSPVQKTDVSRRQAPASGRGVPELSSEMPTMAQPWTPVAWRLSPSWQVYPSRKASPANASSSSAHARGVDGVSSTAEESDPATDSALNAAMPREIQTLASAFGIEPGGVKVRADGEAQRQLESRGARGLVDSGVVYLHPTKVDPRTDTGRYVLAHELAHLAQARNAAPVGGAGPRARLAAEAEAAQLGQAHARGAAVSRPLAPLGPGPAADNDAVTGDVEDLLAEPMLTSMKVRIEGLYFTPEPGSRWLAGPNKQLQMTAAALWHLVGKKRYSPRLAVEAYQALRQEGFSVVGMQAETPVAQLAPPFALYKSIPQKLVKWLLARGIELALEEERVAYILAVDDARGAWEKLRYALAFPPWYTESIFLRVILSHRGLLRDFIDARKPGLVNQKRLAGRMSRTQDAIRDTLLLPAYAVDGIRQDPGLVDEPAYRALWRMPPVRPLASGVYEPAPANSVPDEYLAAELLLDIERAPKLAVEALDVDNHEVRKKLLLDFALRMKVRLVDAEGEDHLLDGPVKATMPPLPSSLMSYPALDQQFFDLPEGSDATFFMQLHISSLMESATTFFNYEWQLLEVPENDIKKLAQTALDLEAKGEAPGMGAVLWQRLGRDMDDNAVDIQRALQALIFDIGVPGIGAATLVSLNAILRPIGTFVRAGIQTLAEPSYAHALPFKKSGLYIVRCIASPMAVEGRVIERAPSVAWMPVWVRPSAEMSKLRVDADVRAMFEEEGRFQDLHKELFSNDKSMAPETRMALLSEFEDIRQTLHGDALPVLFRERAMLDRRLTELQSRKTDETSATDSKPDAPAPDSKEIEALTQRIADIDEILMLRQARLLGLESENEGASLEPPVRLTAALVGRNGVTHRLLLEAVERPADGDQLVYAVLDSTTKKSSFAVGAPRENREDAIVDAATKLLESDHGYGRGSCTLYIPPYMAGEFGGAGTTRTIRIEKDLSALTLESIENITLAISVATVAAAPFLAPGVMLSIMIPVGVVGAIPSAYRLADRAALGTLRANDLSMWMDVINVLSAPVGAVRAAASLKLIPVSAGGQLGLMIFGFGLDGLSVAVAGADLYAQIKTISEDELLPDSIRRAQIMELLGSHLLNLGIAAGHHLVMEGKNAKARGGEQAPHVPGRRADPTVHSLLKMATGREIPVYRSESVGPLDAMAVPEFDAYGLIRDIYVVAGVRADTKMIVGHAVAAKMLLRYMGLSGRVRHAINRAGALLSGKPDPKDPGSQPWRSQAFYSAMELAKLAHLIQSYSHEIRGNESTGKKFDAAQEEKHNKLLEDLRAQVREHEEKLTNFEAGPDFVAAKFDGSEIKKTPLTEYTPAPEGHFYTQDPNDKGAYQLYIKPGSTPENPMMVDPSGKRDPTSGKINLVPRETSPTSRRKHFRHWNSDQLNRQAVKDGYPPPLPGEQYVVDTNGQWKLKAPDNVPFLTPDKSPVMGSEANRILATLMPSQWETAYDGFRRQIRARSPLGEKWNAHKNRAVPVLSKGQQIGTATVYTGEAGPALVLYDERIFTGSKLENTDTTVFTGYPGTDPETGMGVRIITSIDYEGLLARNVERPTVHGKTRIK</sequence>
<feature type="region of interest" description="Disordered" evidence="2">
    <location>
        <begin position="797"/>
        <end position="821"/>
    </location>
</feature>
<protein>
    <submittedName>
        <fullName evidence="4">DUF4157 domain-containing protein</fullName>
    </submittedName>
</protein>
<dbReference type="EMBL" id="SSMQ01000093">
    <property type="protein sequence ID" value="TKC95809.1"/>
    <property type="molecule type" value="Genomic_DNA"/>
</dbReference>
<keyword evidence="1" id="KW-0175">Coiled coil</keyword>
<keyword evidence="5" id="KW-1185">Reference proteome</keyword>
<feature type="compositionally biased region" description="Low complexity" evidence="2">
    <location>
        <begin position="66"/>
        <end position="78"/>
    </location>
</feature>
<dbReference type="Proteomes" id="UP000309215">
    <property type="component" value="Unassembled WGS sequence"/>
</dbReference>
<evidence type="ECO:0000313" key="5">
    <source>
        <dbReference type="Proteomes" id="UP000309215"/>
    </source>
</evidence>
<accession>A0A4U1INV5</accession>
<organism evidence="4 5">
    <name type="scientific">Polyangium fumosum</name>
    <dbReference type="NCBI Taxonomy" id="889272"/>
    <lineage>
        <taxon>Bacteria</taxon>
        <taxon>Pseudomonadati</taxon>
        <taxon>Myxococcota</taxon>
        <taxon>Polyangia</taxon>
        <taxon>Polyangiales</taxon>
        <taxon>Polyangiaceae</taxon>
        <taxon>Polyangium</taxon>
    </lineage>
</organism>
<evidence type="ECO:0000256" key="1">
    <source>
        <dbReference type="SAM" id="Coils"/>
    </source>
</evidence>
<evidence type="ECO:0000259" key="3">
    <source>
        <dbReference type="Pfam" id="PF13699"/>
    </source>
</evidence>
<comment type="caution">
    <text evidence="4">The sequence shown here is derived from an EMBL/GenBank/DDBJ whole genome shotgun (WGS) entry which is preliminary data.</text>
</comment>
<dbReference type="OrthoDB" id="7541204at2"/>
<evidence type="ECO:0000313" key="4">
    <source>
        <dbReference type="EMBL" id="TKC95809.1"/>
    </source>
</evidence>
<name>A0A4U1INV5_9BACT</name>
<dbReference type="InterPro" id="IPR025295">
    <property type="entry name" value="eCIS_core_dom"/>
</dbReference>
<proteinExistence type="predicted"/>
<reference evidence="4 5" key="1">
    <citation type="submission" date="2019-04" db="EMBL/GenBank/DDBJ databases">
        <authorList>
            <person name="Li Y."/>
            <person name="Wang J."/>
        </authorList>
    </citation>
    <scope>NUCLEOTIDE SEQUENCE [LARGE SCALE GENOMIC DNA]</scope>
    <source>
        <strain evidence="4 5">DSM 14668</strain>
    </source>
</reference>
<feature type="coiled-coil region" evidence="1">
    <location>
        <begin position="1288"/>
        <end position="1315"/>
    </location>
</feature>